<sequence>MTTIFQKTALAAALLAAGTMAASPAEARDRYYRHRGGDDAAIAIGAGLVGLAIGAAISSHGDRYDRGYYYDQSYYPRYRGSYYSSYPSYNYYNSYPAYNYSYPYRGYEGYRTYDNYRYRDRRWRHRGY</sequence>
<keyword evidence="1" id="KW-1133">Transmembrane helix</keyword>
<keyword evidence="1" id="KW-0812">Transmembrane</keyword>
<organism evidence="3 4">
    <name type="scientific">Novosphingobium tardum</name>
    <dbReference type="NCBI Taxonomy" id="1538021"/>
    <lineage>
        <taxon>Bacteria</taxon>
        <taxon>Pseudomonadati</taxon>
        <taxon>Pseudomonadota</taxon>
        <taxon>Alphaproteobacteria</taxon>
        <taxon>Sphingomonadales</taxon>
        <taxon>Sphingomonadaceae</taxon>
        <taxon>Novosphingobium</taxon>
    </lineage>
</organism>
<evidence type="ECO:0008006" key="5">
    <source>
        <dbReference type="Google" id="ProtNLM"/>
    </source>
</evidence>
<feature type="chain" id="PRO_5045534679" description="BA14K family protein" evidence="2">
    <location>
        <begin position="28"/>
        <end position="128"/>
    </location>
</feature>
<feature type="transmembrane region" description="Helical" evidence="1">
    <location>
        <begin position="40"/>
        <end position="57"/>
    </location>
</feature>
<evidence type="ECO:0000313" key="3">
    <source>
        <dbReference type="EMBL" id="MFC4294638.1"/>
    </source>
</evidence>
<accession>A0ABV8RNF2</accession>
<keyword evidence="1" id="KW-0472">Membrane</keyword>
<evidence type="ECO:0000313" key="4">
    <source>
        <dbReference type="Proteomes" id="UP001595828"/>
    </source>
</evidence>
<feature type="signal peptide" evidence="2">
    <location>
        <begin position="1"/>
        <end position="27"/>
    </location>
</feature>
<name>A0ABV8RNF2_9SPHN</name>
<reference evidence="4" key="1">
    <citation type="journal article" date="2019" name="Int. J. Syst. Evol. Microbiol.">
        <title>The Global Catalogue of Microorganisms (GCM) 10K type strain sequencing project: providing services to taxonomists for standard genome sequencing and annotation.</title>
        <authorList>
            <consortium name="The Broad Institute Genomics Platform"/>
            <consortium name="The Broad Institute Genome Sequencing Center for Infectious Disease"/>
            <person name="Wu L."/>
            <person name="Ma J."/>
        </authorList>
    </citation>
    <scope>NUCLEOTIDE SEQUENCE [LARGE SCALE GENOMIC DNA]</scope>
    <source>
        <strain evidence="4">CGMCC 1.12989</strain>
    </source>
</reference>
<proteinExistence type="predicted"/>
<evidence type="ECO:0000256" key="2">
    <source>
        <dbReference type="SAM" id="SignalP"/>
    </source>
</evidence>
<keyword evidence="4" id="KW-1185">Reference proteome</keyword>
<dbReference type="RefSeq" id="WP_379538084.1">
    <property type="nucleotide sequence ID" value="NZ_JBHSDR010000003.1"/>
</dbReference>
<gene>
    <name evidence="3" type="ORF">ACFO0A_06145</name>
</gene>
<dbReference type="Proteomes" id="UP001595828">
    <property type="component" value="Unassembled WGS sequence"/>
</dbReference>
<dbReference type="EMBL" id="JBHSDR010000003">
    <property type="protein sequence ID" value="MFC4294638.1"/>
    <property type="molecule type" value="Genomic_DNA"/>
</dbReference>
<protein>
    <recommendedName>
        <fullName evidence="5">BA14K family protein</fullName>
    </recommendedName>
</protein>
<evidence type="ECO:0000256" key="1">
    <source>
        <dbReference type="SAM" id="Phobius"/>
    </source>
</evidence>
<comment type="caution">
    <text evidence="3">The sequence shown here is derived from an EMBL/GenBank/DDBJ whole genome shotgun (WGS) entry which is preliminary data.</text>
</comment>
<keyword evidence="2" id="KW-0732">Signal</keyword>